<dbReference type="RefSeq" id="WP_006905881.1">
    <property type="nucleotide sequence ID" value="NZ_GG665866.1"/>
</dbReference>
<evidence type="ECO:0000256" key="2">
    <source>
        <dbReference type="ARBA" id="ARBA00022801"/>
    </source>
</evidence>
<evidence type="ECO:0000256" key="1">
    <source>
        <dbReference type="ARBA" id="ARBA00022723"/>
    </source>
</evidence>
<feature type="binding site" evidence="3">
    <location>
        <position position="174"/>
    </location>
    <ligand>
        <name>a divalent metal cation</name>
        <dbReference type="ChEBI" id="CHEBI:60240"/>
        <label>2</label>
    </ligand>
</feature>
<dbReference type="FunFam" id="3.20.20.140:FF:000005">
    <property type="entry name" value="TatD family hydrolase"/>
    <property type="match status" value="1"/>
</dbReference>
<dbReference type="GO" id="GO:0004536">
    <property type="term" value="F:DNA nuclease activity"/>
    <property type="evidence" value="ECO:0007669"/>
    <property type="project" value="InterPro"/>
</dbReference>
<dbReference type="STRING" id="626523.GCWU000342_00859"/>
<dbReference type="SUPFAM" id="SSF51556">
    <property type="entry name" value="Metallo-dependent hydrolases"/>
    <property type="match status" value="1"/>
</dbReference>
<evidence type="ECO:0000313" key="5">
    <source>
        <dbReference type="Proteomes" id="UP000003494"/>
    </source>
</evidence>
<keyword evidence="5" id="KW-1185">Reference proteome</keyword>
<evidence type="ECO:0000256" key="3">
    <source>
        <dbReference type="PIRSR" id="PIRSR005902-1"/>
    </source>
</evidence>
<dbReference type="PANTHER" id="PTHR46124:SF2">
    <property type="entry name" value="D-AMINOACYL-TRNA DEACYLASE"/>
    <property type="match status" value="1"/>
</dbReference>
<name>C4GA46_9FIRM</name>
<dbReference type="GO" id="GO:0016788">
    <property type="term" value="F:hydrolase activity, acting on ester bonds"/>
    <property type="evidence" value="ECO:0007669"/>
    <property type="project" value="InterPro"/>
</dbReference>
<feature type="binding site" evidence="3">
    <location>
        <position position="6"/>
    </location>
    <ligand>
        <name>a divalent metal cation</name>
        <dbReference type="ChEBI" id="CHEBI:60240"/>
        <label>1</label>
    </ligand>
</feature>
<organism evidence="4 5">
    <name type="scientific">Shuttleworthella satelles DSM 14600</name>
    <dbReference type="NCBI Taxonomy" id="626523"/>
    <lineage>
        <taxon>Bacteria</taxon>
        <taxon>Bacillati</taxon>
        <taxon>Bacillota</taxon>
        <taxon>Clostridia</taxon>
        <taxon>Lachnospirales</taxon>
        <taxon>Lachnospiraceae</taxon>
        <taxon>Shuttleworthella</taxon>
    </lineage>
</organism>
<dbReference type="PANTHER" id="PTHR46124">
    <property type="entry name" value="D-AMINOACYL-TRNA DEACYLASE"/>
    <property type="match status" value="1"/>
</dbReference>
<gene>
    <name evidence="4" type="ORF">GCWU000342_00859</name>
</gene>
<keyword evidence="2 4" id="KW-0378">Hydrolase</keyword>
<protein>
    <submittedName>
        <fullName evidence="4">Hydrolase, TatD family</fullName>
    </submittedName>
</protein>
<dbReference type="CDD" id="cd01310">
    <property type="entry name" value="TatD_DNAse"/>
    <property type="match status" value="1"/>
</dbReference>
<dbReference type="PIRSF" id="PIRSF005902">
    <property type="entry name" value="DNase_TatD"/>
    <property type="match status" value="1"/>
</dbReference>
<evidence type="ECO:0000313" key="4">
    <source>
        <dbReference type="EMBL" id="EEP29493.1"/>
    </source>
</evidence>
<proteinExistence type="predicted"/>
<feature type="binding site" evidence="3">
    <location>
        <position position="224"/>
    </location>
    <ligand>
        <name>a divalent metal cation</name>
        <dbReference type="ChEBI" id="CHEBI:60240"/>
        <label>1</label>
    </ligand>
</feature>
<dbReference type="Gene3D" id="3.20.20.140">
    <property type="entry name" value="Metal-dependent hydrolases"/>
    <property type="match status" value="1"/>
</dbReference>
<feature type="binding site" evidence="3">
    <location>
        <position position="149"/>
    </location>
    <ligand>
        <name>a divalent metal cation</name>
        <dbReference type="ChEBI" id="CHEBI:60240"/>
        <label>2</label>
    </ligand>
</feature>
<dbReference type="InterPro" id="IPR001130">
    <property type="entry name" value="TatD-like"/>
</dbReference>
<dbReference type="AlphaFoldDB" id="C4GA46"/>
<dbReference type="PROSITE" id="PS01091">
    <property type="entry name" value="TATD_3"/>
    <property type="match status" value="1"/>
</dbReference>
<feature type="binding site" evidence="3">
    <location>
        <position position="8"/>
    </location>
    <ligand>
        <name>a divalent metal cation</name>
        <dbReference type="ChEBI" id="CHEBI:60240"/>
        <label>1</label>
    </ligand>
</feature>
<keyword evidence="1 3" id="KW-0479">Metal-binding</keyword>
<dbReference type="Proteomes" id="UP000003494">
    <property type="component" value="Unassembled WGS sequence"/>
</dbReference>
<sequence>MIFETHAHLDGEEFDQDREEVLARVREAGISHLVNVGSDIKSSRRSLALAHQYDWIYAAVGVHPEEIRDFYPTRDRQTQEQPDWADRSYGEQVMREIRQLAQEDKVVAVGEIGLDYYWVKDPKERKAQIYWFQRQLALAGELGLPVVIHSRDAAKDTMEIMREAAKEGIRGVIHCYSYSKEQALEYVRLGFFIGVGGVVTFKNGRKLREAVEAIPIRSLVLETDSPYMSPEPRRGRRNDPRNLRYIAGRIAEIRGISYDEVVSITEENAMRLYPEVRDGRIG</sequence>
<dbReference type="NCBIfam" id="TIGR00010">
    <property type="entry name" value="YchF/TatD family DNA exonuclease"/>
    <property type="match status" value="1"/>
</dbReference>
<dbReference type="GO" id="GO:0046872">
    <property type="term" value="F:metal ion binding"/>
    <property type="evidence" value="ECO:0007669"/>
    <property type="project" value="UniProtKB-KW"/>
</dbReference>
<reference evidence="4" key="1">
    <citation type="submission" date="2009-04" db="EMBL/GenBank/DDBJ databases">
        <authorList>
            <person name="Weinstock G."/>
            <person name="Sodergren E."/>
            <person name="Clifton S."/>
            <person name="Fulton L."/>
            <person name="Fulton B."/>
            <person name="Courtney L."/>
            <person name="Fronick C."/>
            <person name="Harrison M."/>
            <person name="Strong C."/>
            <person name="Farmer C."/>
            <person name="Delahaunty K."/>
            <person name="Markovic C."/>
            <person name="Hall O."/>
            <person name="Minx P."/>
            <person name="Tomlinson C."/>
            <person name="Mitreva M."/>
            <person name="Nelson J."/>
            <person name="Hou S."/>
            <person name="Wollam A."/>
            <person name="Pepin K.H."/>
            <person name="Johnson M."/>
            <person name="Bhonagiri V."/>
            <person name="Nash W.E."/>
            <person name="Warren W."/>
            <person name="Chinwalla A."/>
            <person name="Mardis E.R."/>
            <person name="Wilson R.K."/>
        </authorList>
    </citation>
    <scope>NUCLEOTIDE SEQUENCE [LARGE SCALE GENOMIC DNA]</scope>
    <source>
        <strain evidence="4">DSM 14600</strain>
    </source>
</reference>
<accession>C4GA46</accession>
<dbReference type="Pfam" id="PF01026">
    <property type="entry name" value="TatD_DNase"/>
    <property type="match status" value="1"/>
</dbReference>
<dbReference type="InterPro" id="IPR018228">
    <property type="entry name" value="DNase_TatD-rel_CS"/>
</dbReference>
<dbReference type="HOGENOM" id="CLU_031506_4_0_9"/>
<dbReference type="eggNOG" id="COG0084">
    <property type="taxonomic scope" value="Bacteria"/>
</dbReference>
<comment type="caution">
    <text evidence="4">The sequence shown here is derived from an EMBL/GenBank/DDBJ whole genome shotgun (WGS) entry which is preliminary data.</text>
</comment>
<feature type="binding site" evidence="3">
    <location>
        <position position="111"/>
    </location>
    <ligand>
        <name>a divalent metal cation</name>
        <dbReference type="ChEBI" id="CHEBI:60240"/>
        <label>1</label>
    </ligand>
</feature>
<dbReference type="InterPro" id="IPR032466">
    <property type="entry name" value="Metal_Hydrolase"/>
</dbReference>
<dbReference type="EMBL" id="ACIP02000001">
    <property type="protein sequence ID" value="EEP29493.1"/>
    <property type="molecule type" value="Genomic_DNA"/>
</dbReference>
<dbReference type="InterPro" id="IPR015991">
    <property type="entry name" value="TatD/YcfH-like"/>
</dbReference>